<protein>
    <recommendedName>
        <fullName evidence="8">Major facilitator superfamily (MFS) profile domain-containing protein</fullName>
    </recommendedName>
</protein>
<feature type="transmembrane region" description="Helical" evidence="7">
    <location>
        <begin position="440"/>
        <end position="461"/>
    </location>
</feature>
<feature type="transmembrane region" description="Helical" evidence="7">
    <location>
        <begin position="215"/>
        <end position="235"/>
    </location>
</feature>
<dbReference type="FunFam" id="1.20.1250.20:FF:000018">
    <property type="entry name" value="MFS transporter permease"/>
    <property type="match status" value="1"/>
</dbReference>
<dbReference type="Pfam" id="PF07690">
    <property type="entry name" value="MFS_1"/>
    <property type="match status" value="1"/>
</dbReference>
<feature type="transmembrane region" description="Helical" evidence="7">
    <location>
        <begin position="110"/>
        <end position="131"/>
    </location>
</feature>
<dbReference type="SUPFAM" id="SSF103473">
    <property type="entry name" value="MFS general substrate transporter"/>
    <property type="match status" value="1"/>
</dbReference>
<proteinExistence type="predicted"/>
<dbReference type="PANTHER" id="PTHR43791">
    <property type="entry name" value="PERMEASE-RELATED"/>
    <property type="match status" value="1"/>
</dbReference>
<evidence type="ECO:0000256" key="7">
    <source>
        <dbReference type="SAM" id="Phobius"/>
    </source>
</evidence>
<name>A0A0C9WCI2_9AGAM</name>
<dbReference type="OrthoDB" id="2985014at2759"/>
<evidence type="ECO:0000313" key="10">
    <source>
        <dbReference type="Proteomes" id="UP000053820"/>
    </source>
</evidence>
<reference evidence="9 10" key="1">
    <citation type="submission" date="2014-04" db="EMBL/GenBank/DDBJ databases">
        <title>Evolutionary Origins and Diversification of the Mycorrhizal Mutualists.</title>
        <authorList>
            <consortium name="DOE Joint Genome Institute"/>
            <consortium name="Mycorrhizal Genomics Consortium"/>
            <person name="Kohler A."/>
            <person name="Kuo A."/>
            <person name="Nagy L.G."/>
            <person name="Floudas D."/>
            <person name="Copeland A."/>
            <person name="Barry K.W."/>
            <person name="Cichocki N."/>
            <person name="Veneault-Fourrey C."/>
            <person name="LaButti K."/>
            <person name="Lindquist E.A."/>
            <person name="Lipzen A."/>
            <person name="Lundell T."/>
            <person name="Morin E."/>
            <person name="Murat C."/>
            <person name="Riley R."/>
            <person name="Ohm R."/>
            <person name="Sun H."/>
            <person name="Tunlid A."/>
            <person name="Henrissat B."/>
            <person name="Grigoriev I.V."/>
            <person name="Hibbett D.S."/>
            <person name="Martin F."/>
        </authorList>
    </citation>
    <scope>NUCLEOTIDE SEQUENCE [LARGE SCALE GENOMIC DNA]</scope>
    <source>
        <strain evidence="9 10">MD-312</strain>
    </source>
</reference>
<comment type="subcellular location">
    <subcellularLocation>
        <location evidence="1">Membrane</location>
        <topology evidence="1">Multi-pass membrane protein</topology>
    </subcellularLocation>
</comment>
<keyword evidence="10" id="KW-1185">Reference proteome</keyword>
<evidence type="ECO:0000256" key="2">
    <source>
        <dbReference type="ARBA" id="ARBA00022448"/>
    </source>
</evidence>
<dbReference type="InterPro" id="IPR036259">
    <property type="entry name" value="MFS_trans_sf"/>
</dbReference>
<dbReference type="PROSITE" id="PS50850">
    <property type="entry name" value="MFS"/>
    <property type="match status" value="1"/>
</dbReference>
<evidence type="ECO:0000256" key="4">
    <source>
        <dbReference type="ARBA" id="ARBA00022989"/>
    </source>
</evidence>
<keyword evidence="5 7" id="KW-0472">Membrane</keyword>
<dbReference type="InterPro" id="IPR011701">
    <property type="entry name" value="MFS"/>
</dbReference>
<organism evidence="9 10">
    <name type="scientific">Hydnomerulius pinastri MD-312</name>
    <dbReference type="NCBI Taxonomy" id="994086"/>
    <lineage>
        <taxon>Eukaryota</taxon>
        <taxon>Fungi</taxon>
        <taxon>Dikarya</taxon>
        <taxon>Basidiomycota</taxon>
        <taxon>Agaricomycotina</taxon>
        <taxon>Agaricomycetes</taxon>
        <taxon>Agaricomycetidae</taxon>
        <taxon>Boletales</taxon>
        <taxon>Boletales incertae sedis</taxon>
        <taxon>Leucogyrophana</taxon>
    </lineage>
</organism>
<feature type="transmembrane region" description="Helical" evidence="7">
    <location>
        <begin position="172"/>
        <end position="195"/>
    </location>
</feature>
<feature type="transmembrane region" description="Helical" evidence="7">
    <location>
        <begin position="320"/>
        <end position="340"/>
    </location>
</feature>
<dbReference type="InterPro" id="IPR020846">
    <property type="entry name" value="MFS_dom"/>
</dbReference>
<evidence type="ECO:0000259" key="8">
    <source>
        <dbReference type="PROSITE" id="PS50850"/>
    </source>
</evidence>
<dbReference type="AlphaFoldDB" id="A0A0C9WCI2"/>
<feature type="domain" description="Major facilitator superfamily (MFS) profile" evidence="8">
    <location>
        <begin position="42"/>
        <end position="462"/>
    </location>
</feature>
<dbReference type="GO" id="GO:0016020">
    <property type="term" value="C:membrane"/>
    <property type="evidence" value="ECO:0007669"/>
    <property type="project" value="UniProtKB-SubCell"/>
</dbReference>
<feature type="transmembrane region" description="Helical" evidence="7">
    <location>
        <begin position="137"/>
        <end position="160"/>
    </location>
</feature>
<feature type="transmembrane region" description="Helical" evidence="7">
    <location>
        <begin position="373"/>
        <end position="397"/>
    </location>
</feature>
<feature type="transmembrane region" description="Helical" evidence="7">
    <location>
        <begin position="288"/>
        <end position="308"/>
    </location>
</feature>
<accession>A0A0C9WCI2</accession>
<feature type="region of interest" description="Disordered" evidence="6">
    <location>
        <begin position="1"/>
        <end position="29"/>
    </location>
</feature>
<sequence length="497" mass="53970">MSDEEKYIDQKVSPAPSSAPAPHSTATPEEEKALVRKLDRRILPITCLLYLFAYLDRTNLGNARLQGLPQETLGGDPTGVLFDWVNSAFFFSYILCQIPATVISKLFPPSYWMAGTAVGWGICSVLMASAFNFAGLMVARIGLGVFEAGFGPAIPLYYSFFYTKTELGLRMGYWFGFAAVAGAFGGLIAFGVQNIHFGPALTTAGAVGGEKDWKILFLIEGIPAILLGILTFFGLPNRPESTRFFTEREREIALERGSRGTKADTGAVIRKDHIIAALTDWRVITGGMIYFGVNCALASISAFLPTIIQTFGYTNALAQLLTVPPYAVAAIVLCLTAYATDRLQSRGLAIAASCALGTIGYLLVLLVPHNMHVRYFAVFCITSGTYTAIGVIIAWYAHNLGSETKKATGIPMFMAIGQCGSVLGSHIYPATDGPRYIRGFAITCGLEAFATICALVLYFSYKWDNARRDREYGRPVPDAPVDTSELADKAPNFRYIP</sequence>
<dbReference type="Proteomes" id="UP000053820">
    <property type="component" value="Unassembled WGS sequence"/>
</dbReference>
<evidence type="ECO:0000256" key="6">
    <source>
        <dbReference type="SAM" id="MobiDB-lite"/>
    </source>
</evidence>
<feature type="transmembrane region" description="Helical" evidence="7">
    <location>
        <begin position="347"/>
        <end position="367"/>
    </location>
</feature>
<keyword evidence="2" id="KW-0813">Transport</keyword>
<evidence type="ECO:0000256" key="5">
    <source>
        <dbReference type="ARBA" id="ARBA00023136"/>
    </source>
</evidence>
<dbReference type="HOGENOM" id="CLU_001265_0_1_1"/>
<keyword evidence="3 7" id="KW-0812">Transmembrane</keyword>
<evidence type="ECO:0000256" key="1">
    <source>
        <dbReference type="ARBA" id="ARBA00004141"/>
    </source>
</evidence>
<evidence type="ECO:0000256" key="3">
    <source>
        <dbReference type="ARBA" id="ARBA00022692"/>
    </source>
</evidence>
<keyword evidence="4 7" id="KW-1133">Transmembrane helix</keyword>
<dbReference type="Gene3D" id="1.20.1250.20">
    <property type="entry name" value="MFS general substrate transporter like domains"/>
    <property type="match status" value="2"/>
</dbReference>
<dbReference type="PANTHER" id="PTHR43791:SF36">
    <property type="entry name" value="TRANSPORTER, PUTATIVE (AFU_ORTHOLOGUE AFUA_6G08340)-RELATED"/>
    <property type="match status" value="1"/>
</dbReference>
<dbReference type="GO" id="GO:0022857">
    <property type="term" value="F:transmembrane transporter activity"/>
    <property type="evidence" value="ECO:0007669"/>
    <property type="project" value="InterPro"/>
</dbReference>
<dbReference type="FunFam" id="1.20.1250.20:FF:000013">
    <property type="entry name" value="MFS general substrate transporter"/>
    <property type="match status" value="1"/>
</dbReference>
<evidence type="ECO:0000313" key="9">
    <source>
        <dbReference type="EMBL" id="KIJ62156.1"/>
    </source>
</evidence>
<feature type="compositionally biased region" description="Low complexity" evidence="6">
    <location>
        <begin position="13"/>
        <end position="27"/>
    </location>
</feature>
<dbReference type="EMBL" id="KN839857">
    <property type="protein sequence ID" value="KIJ62156.1"/>
    <property type="molecule type" value="Genomic_DNA"/>
</dbReference>
<feature type="transmembrane region" description="Helical" evidence="7">
    <location>
        <begin position="80"/>
        <end position="98"/>
    </location>
</feature>
<gene>
    <name evidence="9" type="ORF">HYDPIDRAFT_182923</name>
</gene>